<dbReference type="InterPro" id="IPR005921">
    <property type="entry name" value="HutH"/>
</dbReference>
<dbReference type="EC" id="4.3.1.3" evidence="2 6"/>
<dbReference type="NCBIfam" id="TIGR01225">
    <property type="entry name" value="hutH"/>
    <property type="match status" value="1"/>
</dbReference>
<keyword evidence="11" id="KW-1185">Reference proteome</keyword>
<dbReference type="OrthoDB" id="9806955at2"/>
<evidence type="ECO:0000256" key="1">
    <source>
        <dbReference type="ARBA" id="ARBA00005113"/>
    </source>
</evidence>
<gene>
    <name evidence="10" type="primary">hutH</name>
    <name evidence="10" type="ORF">KLO01_09870</name>
</gene>
<dbReference type="GO" id="GO:0004397">
    <property type="term" value="F:histidine ammonia-lyase activity"/>
    <property type="evidence" value="ECO:0007669"/>
    <property type="project" value="UniProtKB-UniRule"/>
</dbReference>
<dbReference type="Gene3D" id="1.20.200.10">
    <property type="entry name" value="Fumarase/aspartase (Central domain)"/>
    <property type="match status" value="1"/>
</dbReference>
<dbReference type="InterPro" id="IPR001106">
    <property type="entry name" value="Aromatic_Lyase"/>
</dbReference>
<protein>
    <recommendedName>
        <fullName evidence="2 6">Histidine ammonia-lyase</fullName>
        <ecNumber evidence="2 6">4.3.1.3</ecNumber>
    </recommendedName>
</protein>
<evidence type="ECO:0000256" key="6">
    <source>
        <dbReference type="NCBIfam" id="TIGR01225"/>
    </source>
</evidence>
<sequence>MTHTQTLHHPVVVGDGRLSIDDVVRVARHGAAVELGPTALDSVRATRATIEGLAEDTVAHYGVSTGFGALATRHIPTELRTQLQRSLVRSHAAGAGPEVEREVVRALMLLRINTLATGRTGVRAVTLETYLAILNAGITPVVHEYGSLGCSGDLAPLSHCALALMGEGLVRDDDGEVMEAAEALSAAGIEPVELAEKEGLALINGTDGMLGMLCLAIADLRQLVTTADIAAAMSVEGLLGTDDVFAADLHDLRPQPGQARSAENMRKMLSHSPIRDSHRDPEACTRVQDAYSLRCAPQVAGGARDTIDHASRVAEWELASAIDNPVVTLDGRVESNGNFHGAPVAYVLDFLAIVAADLASISERRTDRFLDKARNNGLPPFLADDPGVDSGLMIAQYTQAAMVSEMKRLAVPASVDSIPSSAMQEDHVSMGWSAARKLRRSVDALTRVVAIELVAASRGLQLRAPLQPSPASSAVIAALAEVGNVAPGPDRFLAPDLEAAYEAVLDGAVVTAAEAVTGRLN</sequence>
<evidence type="ECO:0000256" key="8">
    <source>
        <dbReference type="RuleBase" id="RU004479"/>
    </source>
</evidence>
<evidence type="ECO:0000256" key="3">
    <source>
        <dbReference type="ARBA" id="ARBA00022808"/>
    </source>
</evidence>
<dbReference type="UniPathway" id="UPA00379">
    <property type="reaction ID" value="UER00549"/>
</dbReference>
<dbReference type="RefSeq" id="WP_147062657.1">
    <property type="nucleotide sequence ID" value="NZ_BAABDN010000001.1"/>
</dbReference>
<dbReference type="GO" id="GO:0019557">
    <property type="term" value="P:L-histidine catabolic process to glutamate and formate"/>
    <property type="evidence" value="ECO:0007669"/>
    <property type="project" value="UniProtKB-UniPathway"/>
</dbReference>
<dbReference type="InterPro" id="IPR008948">
    <property type="entry name" value="L-Aspartase-like"/>
</dbReference>
<keyword evidence="4 7" id="KW-0456">Lyase</keyword>
<dbReference type="Gene3D" id="1.10.275.10">
    <property type="entry name" value="Fumarase/aspartase (N-terminal domain)"/>
    <property type="match status" value="1"/>
</dbReference>
<name>A0A512SYB2_9MICO</name>
<dbReference type="InterPro" id="IPR022313">
    <property type="entry name" value="Phe/His_NH3-lyase_AS"/>
</dbReference>
<dbReference type="InterPro" id="IPR024083">
    <property type="entry name" value="Fumarase/histidase_N"/>
</dbReference>
<dbReference type="GO" id="GO:0005737">
    <property type="term" value="C:cytoplasm"/>
    <property type="evidence" value="ECO:0007669"/>
    <property type="project" value="UniProtKB-SubCell"/>
</dbReference>
<dbReference type="SUPFAM" id="SSF48557">
    <property type="entry name" value="L-aspartase-like"/>
    <property type="match status" value="1"/>
</dbReference>
<dbReference type="CDD" id="cd00332">
    <property type="entry name" value="PAL-HAL"/>
    <property type="match status" value="1"/>
</dbReference>
<dbReference type="Proteomes" id="UP000321793">
    <property type="component" value="Unassembled WGS sequence"/>
</dbReference>
<evidence type="ECO:0000256" key="5">
    <source>
        <dbReference type="ARBA" id="ARBA00049269"/>
    </source>
</evidence>
<dbReference type="Pfam" id="PF00221">
    <property type="entry name" value="Lyase_aromatic"/>
    <property type="match status" value="1"/>
</dbReference>
<dbReference type="NCBIfam" id="NF006871">
    <property type="entry name" value="PRK09367.1"/>
    <property type="match status" value="1"/>
</dbReference>
<dbReference type="PANTHER" id="PTHR10362">
    <property type="entry name" value="HISTIDINE AMMONIA-LYASE"/>
    <property type="match status" value="1"/>
</dbReference>
<comment type="catalytic activity">
    <reaction evidence="5 8">
        <text>L-histidine = trans-urocanate + NH4(+)</text>
        <dbReference type="Rhea" id="RHEA:21232"/>
        <dbReference type="ChEBI" id="CHEBI:17771"/>
        <dbReference type="ChEBI" id="CHEBI:28938"/>
        <dbReference type="ChEBI" id="CHEBI:57595"/>
        <dbReference type="EC" id="4.3.1.3"/>
    </reaction>
</comment>
<evidence type="ECO:0000313" key="11">
    <source>
        <dbReference type="Proteomes" id="UP000321793"/>
    </source>
</evidence>
<reference evidence="10 11" key="1">
    <citation type="submission" date="2019-07" db="EMBL/GenBank/DDBJ databases">
        <title>Whole genome shotgun sequence of Knoellia locipacati NBRC 109775.</title>
        <authorList>
            <person name="Hosoyama A."/>
            <person name="Uohara A."/>
            <person name="Ohji S."/>
            <person name="Ichikawa N."/>
        </authorList>
    </citation>
    <scope>NUCLEOTIDE SEQUENCE [LARGE SCALE GENOMIC DNA]</scope>
    <source>
        <strain evidence="10 11">NBRC 109775</strain>
    </source>
</reference>
<keyword evidence="3 8" id="KW-0369">Histidine metabolism</keyword>
<comment type="pathway">
    <text evidence="1 8">Amino-acid degradation; L-histidine degradation into L-glutamate; N-formimidoyl-L-glutamate from L-histidine: step 1/3.</text>
</comment>
<evidence type="ECO:0000256" key="4">
    <source>
        <dbReference type="ARBA" id="ARBA00023239"/>
    </source>
</evidence>
<dbReference type="PROSITE" id="PS00488">
    <property type="entry name" value="PAL_HISTIDASE"/>
    <property type="match status" value="1"/>
</dbReference>
<organism evidence="10 11">
    <name type="scientific">Knoellia locipacati</name>
    <dbReference type="NCBI Taxonomy" id="882824"/>
    <lineage>
        <taxon>Bacteria</taxon>
        <taxon>Bacillati</taxon>
        <taxon>Actinomycetota</taxon>
        <taxon>Actinomycetes</taxon>
        <taxon>Micrococcales</taxon>
        <taxon>Intrasporangiaceae</taxon>
        <taxon>Knoellia</taxon>
    </lineage>
</organism>
<dbReference type="AlphaFoldDB" id="A0A512SYB2"/>
<evidence type="ECO:0000313" key="10">
    <source>
        <dbReference type="EMBL" id="GEQ12940.1"/>
    </source>
</evidence>
<evidence type="ECO:0000256" key="2">
    <source>
        <dbReference type="ARBA" id="ARBA00012994"/>
    </source>
</evidence>
<proteinExistence type="inferred from homology"/>
<evidence type="ECO:0000256" key="7">
    <source>
        <dbReference type="RuleBase" id="RU003954"/>
    </source>
</evidence>
<comment type="similarity">
    <text evidence="7">Belongs to the PAL/histidase family.</text>
</comment>
<comment type="subcellular location">
    <subcellularLocation>
        <location evidence="9">Cytoplasm</location>
    </subcellularLocation>
</comment>
<dbReference type="EMBL" id="BKBA01000003">
    <property type="protein sequence ID" value="GEQ12940.1"/>
    <property type="molecule type" value="Genomic_DNA"/>
</dbReference>
<accession>A0A512SYB2</accession>
<evidence type="ECO:0000256" key="9">
    <source>
        <dbReference type="RuleBase" id="RU004480"/>
    </source>
</evidence>
<comment type="caution">
    <text evidence="10">The sequence shown here is derived from an EMBL/GenBank/DDBJ whole genome shotgun (WGS) entry which is preliminary data.</text>
</comment>
<dbReference type="FunFam" id="1.10.275.10:FF:000005">
    <property type="entry name" value="Histidine ammonia-lyase"/>
    <property type="match status" value="1"/>
</dbReference>
<dbReference type="GO" id="GO:0019556">
    <property type="term" value="P:L-histidine catabolic process to glutamate and formamide"/>
    <property type="evidence" value="ECO:0007669"/>
    <property type="project" value="UniProtKB-UniPathway"/>
</dbReference>